<dbReference type="Gene3D" id="3.40.50.11900">
    <property type="match status" value="1"/>
</dbReference>
<evidence type="ECO:0000313" key="1">
    <source>
        <dbReference type="EMBL" id="GLJ68873.1"/>
    </source>
</evidence>
<dbReference type="Pfam" id="PF06050">
    <property type="entry name" value="HGD-D"/>
    <property type="match status" value="1"/>
</dbReference>
<evidence type="ECO:0008006" key="3">
    <source>
        <dbReference type="Google" id="ProtNLM"/>
    </source>
</evidence>
<protein>
    <recommendedName>
        <fullName evidence="3">2-hydroxyacyl-CoA dehydratase</fullName>
    </recommendedName>
</protein>
<sequence>MSDADAPRIGIIGDDVPRQLVFAAGAVPRRLLGSWHEPVTPEAAELLGTVDAAAGRVLDDLLAGRHDDLSGLVVCHDSQANLRIFYVLRILAQRGRVPFPVHLVDVPRVSANAPARCFVSRQYARLLDFCAQVTGNRTDLTSLRRAAEQERELGRALEAMRERRRAGDCTGTEALTAYLLAATEPPEVAVSAVAGAGGATAPGATRVHLTGSNHPDAEIYRALEATGDVVVVGEDHDTGDGAWLGVAADGSSIDEVTDALTDAHLARPAAATGGLAEARAGHTLRRATHTRARAAIALVREHDDAPVWDLPRQRQALRDHDIALVARTRIPSGDAAATAARESLADLRELLATAGADA</sequence>
<dbReference type="InterPro" id="IPR010327">
    <property type="entry name" value="FldB/FldC_alpha/beta"/>
</dbReference>
<dbReference type="Proteomes" id="UP001142292">
    <property type="component" value="Unassembled WGS sequence"/>
</dbReference>
<dbReference type="RefSeq" id="WP_189117368.1">
    <property type="nucleotide sequence ID" value="NZ_BMRK01000003.1"/>
</dbReference>
<gene>
    <name evidence="1" type="ORF">GCM10017579_29090</name>
</gene>
<evidence type="ECO:0000313" key="2">
    <source>
        <dbReference type="Proteomes" id="UP001142292"/>
    </source>
</evidence>
<name>A0ABQ5SZ82_9ACTN</name>
<comment type="caution">
    <text evidence="1">The sequence shown here is derived from an EMBL/GenBank/DDBJ whole genome shotgun (WGS) entry which is preliminary data.</text>
</comment>
<proteinExistence type="predicted"/>
<organism evidence="1 2">
    <name type="scientific">Nocardioides luteus</name>
    <dbReference type="NCBI Taxonomy" id="1844"/>
    <lineage>
        <taxon>Bacteria</taxon>
        <taxon>Bacillati</taxon>
        <taxon>Actinomycetota</taxon>
        <taxon>Actinomycetes</taxon>
        <taxon>Propionibacteriales</taxon>
        <taxon>Nocardioidaceae</taxon>
        <taxon>Nocardioides</taxon>
    </lineage>
</organism>
<dbReference type="Gene3D" id="3.40.50.11890">
    <property type="match status" value="1"/>
</dbReference>
<keyword evidence="2" id="KW-1185">Reference proteome</keyword>
<dbReference type="EMBL" id="BSEL01000005">
    <property type="protein sequence ID" value="GLJ68873.1"/>
    <property type="molecule type" value="Genomic_DNA"/>
</dbReference>
<accession>A0ABQ5SZ82</accession>
<reference evidence="1" key="2">
    <citation type="submission" date="2023-01" db="EMBL/GenBank/DDBJ databases">
        <authorList>
            <person name="Sun Q."/>
            <person name="Evtushenko L."/>
        </authorList>
    </citation>
    <scope>NUCLEOTIDE SEQUENCE</scope>
    <source>
        <strain evidence="1">VKM Ac-1246</strain>
    </source>
</reference>
<reference evidence="1" key="1">
    <citation type="journal article" date="2014" name="Int. J. Syst. Evol. Microbiol.">
        <title>Complete genome of a new Firmicutes species belonging to the dominant human colonic microbiota ('Ruminococcus bicirculans') reveals two chromosomes and a selective capacity to utilize plant glucans.</title>
        <authorList>
            <consortium name="NISC Comparative Sequencing Program"/>
            <person name="Wegmann U."/>
            <person name="Louis P."/>
            <person name="Goesmann A."/>
            <person name="Henrissat B."/>
            <person name="Duncan S.H."/>
            <person name="Flint H.J."/>
        </authorList>
    </citation>
    <scope>NUCLEOTIDE SEQUENCE</scope>
    <source>
        <strain evidence="1">VKM Ac-1246</strain>
    </source>
</reference>